<dbReference type="GO" id="GO:0016887">
    <property type="term" value="F:ATP hydrolysis activity"/>
    <property type="evidence" value="ECO:0007669"/>
    <property type="project" value="InterPro"/>
</dbReference>
<sequence>MVTKGALKNILQICTYAETGDGSQVAIASVTNQIQKLFEQFSTGGFRTLGVAYKTTDADKPITKDSETDMTFIGLLTFWDPPKEGILETIKTLNSMGVALKVITGDNTLVAKNIGQQIGLKDAQLMSGPELSAMSDEALMKQVGAVHIFTEVEPNQKERIILALKKIGKVVGYMGDGINDASAIRAAHGGRSIEWGLTSLLPARWPV</sequence>
<keyword evidence="2" id="KW-0812">Transmembrane</keyword>
<dbReference type="InterPro" id="IPR023214">
    <property type="entry name" value="HAD_sf"/>
</dbReference>
<evidence type="ECO:0008006" key="7">
    <source>
        <dbReference type="Google" id="ProtNLM"/>
    </source>
</evidence>
<accession>A0A0F8XP22</accession>
<evidence type="ECO:0000256" key="5">
    <source>
        <dbReference type="ARBA" id="ARBA00023136"/>
    </source>
</evidence>
<dbReference type="InterPro" id="IPR036412">
    <property type="entry name" value="HAD-like_sf"/>
</dbReference>
<name>A0A0F8XP22_9ZZZZ</name>
<dbReference type="InterPro" id="IPR023299">
    <property type="entry name" value="ATPase_P-typ_cyto_dom_N"/>
</dbReference>
<comment type="subcellular location">
    <subcellularLocation>
        <location evidence="1">Membrane</location>
    </subcellularLocation>
</comment>
<dbReference type="Pfam" id="PF13246">
    <property type="entry name" value="Cation_ATPase"/>
    <property type="match status" value="1"/>
</dbReference>
<proteinExistence type="predicted"/>
<dbReference type="GO" id="GO:0005524">
    <property type="term" value="F:ATP binding"/>
    <property type="evidence" value="ECO:0007669"/>
    <property type="project" value="InterPro"/>
</dbReference>
<dbReference type="PANTHER" id="PTHR24093:SF128">
    <property type="entry name" value="MAGNESIUM-TRANSPORTING ATPASE, P-TYPE 1"/>
    <property type="match status" value="1"/>
</dbReference>
<dbReference type="SUPFAM" id="SSF56784">
    <property type="entry name" value="HAD-like"/>
    <property type="match status" value="1"/>
</dbReference>
<evidence type="ECO:0000256" key="3">
    <source>
        <dbReference type="ARBA" id="ARBA00022842"/>
    </source>
</evidence>
<evidence type="ECO:0000313" key="6">
    <source>
        <dbReference type="EMBL" id="KKK62905.1"/>
    </source>
</evidence>
<dbReference type="Gene3D" id="3.40.50.1000">
    <property type="entry name" value="HAD superfamily/HAD-like"/>
    <property type="match status" value="1"/>
</dbReference>
<dbReference type="GO" id="GO:0019829">
    <property type="term" value="F:ATPase-coupled monoatomic cation transmembrane transporter activity"/>
    <property type="evidence" value="ECO:0007669"/>
    <property type="project" value="TreeGrafter"/>
</dbReference>
<dbReference type="Gene3D" id="3.40.1110.10">
    <property type="entry name" value="Calcium-transporting ATPase, cytoplasmic domain N"/>
    <property type="match status" value="1"/>
</dbReference>
<comment type="caution">
    <text evidence="6">The sequence shown here is derived from an EMBL/GenBank/DDBJ whole genome shotgun (WGS) entry which is preliminary data.</text>
</comment>
<dbReference type="EMBL" id="LAZR01061768">
    <property type="protein sequence ID" value="KKK62905.1"/>
    <property type="molecule type" value="Genomic_DNA"/>
</dbReference>
<protein>
    <recommendedName>
        <fullName evidence="7">Cation-transporting P-type ATPase C-terminal domain-containing protein</fullName>
    </recommendedName>
</protein>
<reference evidence="6" key="1">
    <citation type="journal article" date="2015" name="Nature">
        <title>Complex archaea that bridge the gap between prokaryotes and eukaryotes.</title>
        <authorList>
            <person name="Spang A."/>
            <person name="Saw J.H."/>
            <person name="Jorgensen S.L."/>
            <person name="Zaremba-Niedzwiedzka K."/>
            <person name="Martijn J."/>
            <person name="Lind A.E."/>
            <person name="van Eijk R."/>
            <person name="Schleper C."/>
            <person name="Guy L."/>
            <person name="Ettema T.J."/>
        </authorList>
    </citation>
    <scope>NUCLEOTIDE SEQUENCE</scope>
</reference>
<dbReference type="PRINTS" id="PR00119">
    <property type="entry name" value="CATATPASE"/>
</dbReference>
<organism evidence="6">
    <name type="scientific">marine sediment metagenome</name>
    <dbReference type="NCBI Taxonomy" id="412755"/>
    <lineage>
        <taxon>unclassified sequences</taxon>
        <taxon>metagenomes</taxon>
        <taxon>ecological metagenomes</taxon>
    </lineage>
</organism>
<dbReference type="PRINTS" id="PR00120">
    <property type="entry name" value="HATPASE"/>
</dbReference>
<evidence type="ECO:0000256" key="4">
    <source>
        <dbReference type="ARBA" id="ARBA00022989"/>
    </source>
</evidence>
<evidence type="ECO:0000256" key="1">
    <source>
        <dbReference type="ARBA" id="ARBA00004370"/>
    </source>
</evidence>
<dbReference type="SUPFAM" id="SSF81660">
    <property type="entry name" value="Metal cation-transporting ATPase, ATP-binding domain N"/>
    <property type="match status" value="1"/>
</dbReference>
<keyword evidence="5" id="KW-0472">Membrane</keyword>
<dbReference type="InterPro" id="IPR001757">
    <property type="entry name" value="P_typ_ATPase"/>
</dbReference>
<feature type="non-terminal residue" evidence="6">
    <location>
        <position position="1"/>
    </location>
</feature>
<evidence type="ECO:0000256" key="2">
    <source>
        <dbReference type="ARBA" id="ARBA00022692"/>
    </source>
</evidence>
<dbReference type="AlphaFoldDB" id="A0A0F8XP22"/>
<keyword evidence="4" id="KW-1133">Transmembrane helix</keyword>
<dbReference type="GO" id="GO:0005886">
    <property type="term" value="C:plasma membrane"/>
    <property type="evidence" value="ECO:0007669"/>
    <property type="project" value="TreeGrafter"/>
</dbReference>
<gene>
    <name evidence="6" type="ORF">LCGC14_2999650</name>
</gene>
<keyword evidence="3" id="KW-0460">Magnesium</keyword>
<dbReference type="PANTHER" id="PTHR24093">
    <property type="entry name" value="CATION TRANSPORTING ATPASE"/>
    <property type="match status" value="1"/>
</dbReference>